<feature type="domain" description="VanZ-like" evidence="2">
    <location>
        <begin position="48"/>
        <end position="135"/>
    </location>
</feature>
<dbReference type="NCBIfam" id="NF037970">
    <property type="entry name" value="vanZ_1"/>
    <property type="match status" value="1"/>
</dbReference>
<keyword evidence="1" id="KW-0812">Transmembrane</keyword>
<sequence length="163" mass="18510">MRNPFSMVIDFSAAWLPRKSAAYLCLYVAWLVTLWFLSAGNPGPKEGPEIPHLDKIAHFGYFFGGGGLLTGYLALRRPWTSRFPWRVFLCVVLVGTVVGRLDEYHQTFTPGRTGNDNYDWLADILGTLVGFWVMIRWVLPRLMARKKRSSEALEAEIVANTLD</sequence>
<dbReference type="InterPro" id="IPR006976">
    <property type="entry name" value="VanZ-like"/>
</dbReference>
<gene>
    <name evidence="3" type="ORF">JIN83_05205</name>
</gene>
<evidence type="ECO:0000256" key="1">
    <source>
        <dbReference type="SAM" id="Phobius"/>
    </source>
</evidence>
<accession>A0AAE2S9Q0</accession>
<name>A0AAE2S9Q0_9BACT</name>
<evidence type="ECO:0000259" key="2">
    <source>
        <dbReference type="Pfam" id="PF04892"/>
    </source>
</evidence>
<protein>
    <submittedName>
        <fullName evidence="3">VanZ family protein</fullName>
    </submittedName>
</protein>
<keyword evidence="1" id="KW-0472">Membrane</keyword>
<dbReference type="Proteomes" id="UP000634206">
    <property type="component" value="Unassembled WGS sequence"/>
</dbReference>
<feature type="transmembrane region" description="Helical" evidence="1">
    <location>
        <begin position="121"/>
        <end position="139"/>
    </location>
</feature>
<feature type="transmembrane region" description="Helical" evidence="1">
    <location>
        <begin position="58"/>
        <end position="76"/>
    </location>
</feature>
<dbReference type="EMBL" id="JAENIG010000002">
    <property type="protein sequence ID" value="MBK1854343.1"/>
    <property type="molecule type" value="Genomic_DNA"/>
</dbReference>
<dbReference type="AlphaFoldDB" id="A0AAE2S9Q0"/>
<reference evidence="3" key="1">
    <citation type="submission" date="2021-01" db="EMBL/GenBank/DDBJ databases">
        <title>Modified the classification status of verrucomicrobia.</title>
        <authorList>
            <person name="Feng X."/>
        </authorList>
    </citation>
    <scope>NUCLEOTIDE SEQUENCE</scope>
    <source>
        <strain evidence="3">5K15</strain>
    </source>
</reference>
<evidence type="ECO:0000313" key="3">
    <source>
        <dbReference type="EMBL" id="MBK1854343.1"/>
    </source>
</evidence>
<dbReference type="RefSeq" id="WP_309488948.1">
    <property type="nucleotide sequence ID" value="NZ_JAENIG010000002.1"/>
</dbReference>
<dbReference type="Pfam" id="PF04892">
    <property type="entry name" value="VanZ"/>
    <property type="match status" value="1"/>
</dbReference>
<feature type="transmembrane region" description="Helical" evidence="1">
    <location>
        <begin position="83"/>
        <end position="101"/>
    </location>
</feature>
<evidence type="ECO:0000313" key="4">
    <source>
        <dbReference type="Proteomes" id="UP000634206"/>
    </source>
</evidence>
<comment type="caution">
    <text evidence="3">The sequence shown here is derived from an EMBL/GenBank/DDBJ whole genome shotgun (WGS) entry which is preliminary data.</text>
</comment>
<keyword evidence="1" id="KW-1133">Transmembrane helix</keyword>
<feature type="transmembrane region" description="Helical" evidence="1">
    <location>
        <begin position="21"/>
        <end position="38"/>
    </location>
</feature>
<dbReference type="PANTHER" id="PTHR28008">
    <property type="entry name" value="DOMAIN PROTEIN, PUTATIVE (AFU_ORTHOLOGUE AFUA_3G10980)-RELATED"/>
    <property type="match status" value="1"/>
</dbReference>
<dbReference type="PANTHER" id="PTHR28008:SF1">
    <property type="entry name" value="DOMAIN PROTEIN, PUTATIVE (AFU_ORTHOLOGUE AFUA_3G10980)-RELATED"/>
    <property type="match status" value="1"/>
</dbReference>
<organism evidence="3 4">
    <name type="scientific">Oceaniferula flava</name>
    <dbReference type="NCBI Taxonomy" id="2800421"/>
    <lineage>
        <taxon>Bacteria</taxon>
        <taxon>Pseudomonadati</taxon>
        <taxon>Verrucomicrobiota</taxon>
        <taxon>Verrucomicrobiia</taxon>
        <taxon>Verrucomicrobiales</taxon>
        <taxon>Verrucomicrobiaceae</taxon>
        <taxon>Oceaniferula</taxon>
    </lineage>
</organism>
<proteinExistence type="predicted"/>
<keyword evidence="4" id="KW-1185">Reference proteome</keyword>